<dbReference type="PANTHER" id="PTHR33116:SF86">
    <property type="entry name" value="REVERSE TRANSCRIPTASE DOMAIN-CONTAINING PROTEIN"/>
    <property type="match status" value="1"/>
</dbReference>
<dbReference type="InterPro" id="IPR026960">
    <property type="entry name" value="RVT-Znf"/>
</dbReference>
<organism evidence="2 3">
    <name type="scientific">Lithocarpus litseifolius</name>
    <dbReference type="NCBI Taxonomy" id="425828"/>
    <lineage>
        <taxon>Eukaryota</taxon>
        <taxon>Viridiplantae</taxon>
        <taxon>Streptophyta</taxon>
        <taxon>Embryophyta</taxon>
        <taxon>Tracheophyta</taxon>
        <taxon>Spermatophyta</taxon>
        <taxon>Magnoliopsida</taxon>
        <taxon>eudicotyledons</taxon>
        <taxon>Gunneridae</taxon>
        <taxon>Pentapetalae</taxon>
        <taxon>rosids</taxon>
        <taxon>fabids</taxon>
        <taxon>Fagales</taxon>
        <taxon>Fagaceae</taxon>
        <taxon>Lithocarpus</taxon>
    </lineage>
</organism>
<dbReference type="InterPro" id="IPR043502">
    <property type="entry name" value="DNA/RNA_pol_sf"/>
</dbReference>
<name>A0AAW2D844_9ROSI</name>
<dbReference type="SUPFAM" id="SSF56672">
    <property type="entry name" value="DNA/RNA polymerases"/>
    <property type="match status" value="1"/>
</dbReference>
<keyword evidence="3" id="KW-1185">Reference proteome</keyword>
<accession>A0AAW2D844</accession>
<proteinExistence type="predicted"/>
<dbReference type="Proteomes" id="UP001459277">
    <property type="component" value="Unassembled WGS sequence"/>
</dbReference>
<dbReference type="EMBL" id="JAZDWU010000003">
    <property type="protein sequence ID" value="KAL0006567.1"/>
    <property type="molecule type" value="Genomic_DNA"/>
</dbReference>
<evidence type="ECO:0000313" key="2">
    <source>
        <dbReference type="EMBL" id="KAL0006567.1"/>
    </source>
</evidence>
<dbReference type="Pfam" id="PF00078">
    <property type="entry name" value="RVT_1"/>
    <property type="match status" value="1"/>
</dbReference>
<sequence length="864" mass="98613">MAGGAELGLASIKEKIKFCGEELKAWGSSKLEPNEAAMKTLQNRLEELYSADVMTDESKTEYLSVSKQLDDLLLKQEIYSAQWSRMLWLKHGDKNTKFFHSKASHRRRRNFIKGIQCTQGNWVDEGEDIAKVATGYFDNLFCAGTCDQMEECLTAVPRKVTPDMQNTRSSEFSAEEVKLALFQMGLTKAPRPDGMNALFYQRFWHVVGDTVVDAVLDFLNNGHMLLDINHTYIVLIPKVKNPEKMSNFRPISLCNVIYKIISKVLANRLKQVLPNIISFTQSAFVPGRLITDNVLLAYETLHTMHCRKKGKRGCMTLKLDVSKAYDRVEWPFLQGVMQRLGFPETWIERVMSCVTTTSFSILVNGKPYGNVVPSRGIRQGDPLSPYLFLLCIEGFTSLLAKAEIDGTLYGVSICRDAPKITNLLFADDSLIFCRNSPAEIQTIREILQVYANASGQCINLEKSSVFFSSNTTGRQKQEALEILGVKEVSRFDSYLGLPTLIGRAKYHTFSFIKDRVWKKLQGWKGMLLSRARKEILIKAVAQSIPTYTMSVFQIPSKLCEELDALCARFWWGQIGNERKIHWKSWDKLTLSKKDGGMGFRDLRSFNLAMLAKQGWRLLNDTNSLLYQCFKARYFPRTSILEAKESPNCSFVWRSLVAALPVLRIGHCWRVGDGFSINVYRDRWIPNYSTNKPLSSVRDDEEEVLVSSLINHDLQVWQRDFILAKFNREEGEAICDILLSRRQVPDSIYWKHSKDGNFTVKSAYKVATSLLKKEDWAESSGGGVSRVWAAIWKLRIPNKMKVFGWRVCHDILPTRGNLKKKLVLLDEMVAHVLAKYAQHISSDLFWMEEVPSFVVNFVNFDASLI</sequence>
<protein>
    <recommendedName>
        <fullName evidence="1">Reverse transcriptase domain-containing protein</fullName>
    </recommendedName>
</protein>
<dbReference type="PANTHER" id="PTHR33116">
    <property type="entry name" value="REVERSE TRANSCRIPTASE ZINC-BINDING DOMAIN-CONTAINING PROTEIN-RELATED-RELATED"/>
    <property type="match status" value="1"/>
</dbReference>
<feature type="domain" description="Reverse transcriptase" evidence="1">
    <location>
        <begin position="217"/>
        <end position="528"/>
    </location>
</feature>
<evidence type="ECO:0000259" key="1">
    <source>
        <dbReference type="PROSITE" id="PS50878"/>
    </source>
</evidence>
<dbReference type="PROSITE" id="PS50878">
    <property type="entry name" value="RT_POL"/>
    <property type="match status" value="1"/>
</dbReference>
<reference evidence="2 3" key="1">
    <citation type="submission" date="2024-01" db="EMBL/GenBank/DDBJ databases">
        <title>A telomere-to-telomere, gap-free genome of sweet tea (Lithocarpus litseifolius).</title>
        <authorList>
            <person name="Zhou J."/>
        </authorList>
    </citation>
    <scope>NUCLEOTIDE SEQUENCE [LARGE SCALE GENOMIC DNA]</scope>
    <source>
        <strain evidence="2">Zhou-2022a</strain>
        <tissue evidence="2">Leaf</tissue>
    </source>
</reference>
<comment type="caution">
    <text evidence="2">The sequence shown here is derived from an EMBL/GenBank/DDBJ whole genome shotgun (WGS) entry which is preliminary data.</text>
</comment>
<evidence type="ECO:0000313" key="3">
    <source>
        <dbReference type="Proteomes" id="UP001459277"/>
    </source>
</evidence>
<gene>
    <name evidence="2" type="ORF">SO802_008069</name>
</gene>
<dbReference type="InterPro" id="IPR000477">
    <property type="entry name" value="RT_dom"/>
</dbReference>
<dbReference type="AlphaFoldDB" id="A0AAW2D844"/>
<dbReference type="Pfam" id="PF13966">
    <property type="entry name" value="zf-RVT"/>
    <property type="match status" value="1"/>
</dbReference>
<dbReference type="CDD" id="cd01650">
    <property type="entry name" value="RT_nLTR_like"/>
    <property type="match status" value="1"/>
</dbReference>